<evidence type="ECO:0000313" key="2">
    <source>
        <dbReference type="EMBL" id="MEN5376676.1"/>
    </source>
</evidence>
<dbReference type="EMBL" id="JBDJNQ010000002">
    <property type="protein sequence ID" value="MEN5376676.1"/>
    <property type="molecule type" value="Genomic_DNA"/>
</dbReference>
<organism evidence="2 3">
    <name type="scientific">Sphingobacterium kitahiroshimense</name>
    <dbReference type="NCBI Taxonomy" id="470446"/>
    <lineage>
        <taxon>Bacteria</taxon>
        <taxon>Pseudomonadati</taxon>
        <taxon>Bacteroidota</taxon>
        <taxon>Sphingobacteriia</taxon>
        <taxon>Sphingobacteriales</taxon>
        <taxon>Sphingobacteriaceae</taxon>
        <taxon>Sphingobacterium</taxon>
    </lineage>
</organism>
<gene>
    <name evidence="2" type="ORF">ABE541_05315</name>
</gene>
<dbReference type="Proteomes" id="UP001409291">
    <property type="component" value="Unassembled WGS sequence"/>
</dbReference>
<protein>
    <submittedName>
        <fullName evidence="2">Uncharacterized protein</fullName>
    </submittedName>
</protein>
<dbReference type="RefSeq" id="WP_346580866.1">
    <property type="nucleotide sequence ID" value="NZ_JBDJLH010000003.1"/>
</dbReference>
<evidence type="ECO:0000313" key="3">
    <source>
        <dbReference type="Proteomes" id="UP001409291"/>
    </source>
</evidence>
<keyword evidence="3" id="KW-1185">Reference proteome</keyword>
<proteinExistence type="predicted"/>
<accession>A0ABV0BPK4</accession>
<feature type="region of interest" description="Disordered" evidence="1">
    <location>
        <begin position="28"/>
        <end position="55"/>
    </location>
</feature>
<name>A0ABV0BPK4_9SPHI</name>
<sequence>MNKNNKKMYTAPTIEELVIELEQGIAAGSGGAQPGAPAINDEEGAGGSGWDVDNF</sequence>
<reference evidence="2 3" key="1">
    <citation type="submission" date="2024-04" db="EMBL/GenBank/DDBJ databases">
        <title>WGS of bacteria from Torrens River.</title>
        <authorList>
            <person name="Wyrsch E.R."/>
            <person name="Drigo B."/>
        </authorList>
    </citation>
    <scope>NUCLEOTIDE SEQUENCE [LARGE SCALE GENOMIC DNA]</scope>
    <source>
        <strain evidence="2 3">TWI391</strain>
    </source>
</reference>
<evidence type="ECO:0000256" key="1">
    <source>
        <dbReference type="SAM" id="MobiDB-lite"/>
    </source>
</evidence>
<comment type="caution">
    <text evidence="2">The sequence shown here is derived from an EMBL/GenBank/DDBJ whole genome shotgun (WGS) entry which is preliminary data.</text>
</comment>